<dbReference type="CDD" id="cd03224">
    <property type="entry name" value="ABC_TM1139_LivF_branched"/>
    <property type="match status" value="1"/>
</dbReference>
<dbReference type="Pfam" id="PF00005">
    <property type="entry name" value="ABC_tran"/>
    <property type="match status" value="1"/>
</dbReference>
<reference evidence="7 8" key="1">
    <citation type="submission" date="2018-10" db="EMBL/GenBank/DDBJ databases">
        <title>Xanthobacter tagetidis genome sequencing and assembly.</title>
        <authorList>
            <person name="Maclea K.S."/>
            <person name="Goen A.E."/>
            <person name="Fatima S.A."/>
        </authorList>
    </citation>
    <scope>NUCLEOTIDE SEQUENCE [LARGE SCALE GENOMIC DNA]</scope>
    <source>
        <strain evidence="7 8">ATCC 700314</strain>
    </source>
</reference>
<evidence type="ECO:0000256" key="2">
    <source>
        <dbReference type="ARBA" id="ARBA00022448"/>
    </source>
</evidence>
<dbReference type="PROSITE" id="PS50893">
    <property type="entry name" value="ABC_TRANSPORTER_2"/>
    <property type="match status" value="1"/>
</dbReference>
<dbReference type="GO" id="GO:0016887">
    <property type="term" value="F:ATP hydrolysis activity"/>
    <property type="evidence" value="ECO:0007669"/>
    <property type="project" value="InterPro"/>
</dbReference>
<organism evidence="7 8">
    <name type="scientific">Xanthobacter tagetidis</name>
    <dbReference type="NCBI Taxonomy" id="60216"/>
    <lineage>
        <taxon>Bacteria</taxon>
        <taxon>Pseudomonadati</taxon>
        <taxon>Pseudomonadota</taxon>
        <taxon>Alphaproteobacteria</taxon>
        <taxon>Hyphomicrobiales</taxon>
        <taxon>Xanthobacteraceae</taxon>
        <taxon>Xanthobacter</taxon>
    </lineage>
</organism>
<dbReference type="InterPro" id="IPR017871">
    <property type="entry name" value="ABC_transporter-like_CS"/>
</dbReference>
<keyword evidence="3" id="KW-0547">Nucleotide-binding</keyword>
<dbReference type="GO" id="GO:0005524">
    <property type="term" value="F:ATP binding"/>
    <property type="evidence" value="ECO:0007669"/>
    <property type="project" value="UniProtKB-KW"/>
</dbReference>
<dbReference type="InterPro" id="IPR027417">
    <property type="entry name" value="P-loop_NTPase"/>
</dbReference>
<dbReference type="InterPro" id="IPR003593">
    <property type="entry name" value="AAA+_ATPase"/>
</dbReference>
<dbReference type="PANTHER" id="PTHR43820:SF4">
    <property type="entry name" value="HIGH-AFFINITY BRANCHED-CHAIN AMINO ACID TRANSPORT ATP-BINDING PROTEIN LIVF"/>
    <property type="match status" value="1"/>
</dbReference>
<evidence type="ECO:0000256" key="3">
    <source>
        <dbReference type="ARBA" id="ARBA00022741"/>
    </source>
</evidence>
<comment type="caution">
    <text evidence="7">The sequence shown here is derived from an EMBL/GenBank/DDBJ whole genome shotgun (WGS) entry which is preliminary data.</text>
</comment>
<evidence type="ECO:0000313" key="8">
    <source>
        <dbReference type="Proteomes" id="UP000269692"/>
    </source>
</evidence>
<keyword evidence="8" id="KW-1185">Reference proteome</keyword>
<dbReference type="SUPFAM" id="SSF52540">
    <property type="entry name" value="P-loop containing nucleoside triphosphate hydrolases"/>
    <property type="match status" value="1"/>
</dbReference>
<dbReference type="AlphaFoldDB" id="A0A3L7AD91"/>
<feature type="domain" description="ABC transporter" evidence="6">
    <location>
        <begin position="10"/>
        <end position="248"/>
    </location>
</feature>
<dbReference type="Gene3D" id="3.40.50.300">
    <property type="entry name" value="P-loop containing nucleotide triphosphate hydrolases"/>
    <property type="match status" value="1"/>
</dbReference>
<accession>A0A3L7AD91</accession>
<dbReference type="RefSeq" id="WP_121623800.1">
    <property type="nucleotide sequence ID" value="NZ_JACIIW010000001.1"/>
</dbReference>
<dbReference type="InterPro" id="IPR003439">
    <property type="entry name" value="ABC_transporter-like_ATP-bd"/>
</dbReference>
<keyword evidence="2" id="KW-0813">Transport</keyword>
<dbReference type="InterPro" id="IPR052156">
    <property type="entry name" value="BCAA_Transport_ATP-bd_LivF"/>
</dbReference>
<evidence type="ECO:0000256" key="1">
    <source>
        <dbReference type="ARBA" id="ARBA00005417"/>
    </source>
</evidence>
<dbReference type="PROSITE" id="PS00211">
    <property type="entry name" value="ABC_TRANSPORTER_1"/>
    <property type="match status" value="1"/>
</dbReference>
<evidence type="ECO:0000259" key="6">
    <source>
        <dbReference type="PROSITE" id="PS50893"/>
    </source>
</evidence>
<dbReference type="EMBL" id="RCTF01000010">
    <property type="protein sequence ID" value="RLP77621.1"/>
    <property type="molecule type" value="Genomic_DNA"/>
</dbReference>
<keyword evidence="5" id="KW-0029">Amino-acid transport</keyword>
<evidence type="ECO:0000256" key="4">
    <source>
        <dbReference type="ARBA" id="ARBA00022840"/>
    </source>
</evidence>
<evidence type="ECO:0000256" key="5">
    <source>
        <dbReference type="ARBA" id="ARBA00022970"/>
    </source>
</evidence>
<dbReference type="GO" id="GO:0015807">
    <property type="term" value="P:L-amino acid transport"/>
    <property type="evidence" value="ECO:0007669"/>
    <property type="project" value="TreeGrafter"/>
</dbReference>
<dbReference type="GO" id="GO:0015658">
    <property type="term" value="F:branched-chain amino acid transmembrane transporter activity"/>
    <property type="evidence" value="ECO:0007669"/>
    <property type="project" value="TreeGrafter"/>
</dbReference>
<keyword evidence="4 7" id="KW-0067">ATP-binding</keyword>
<dbReference type="Proteomes" id="UP000269692">
    <property type="component" value="Unassembled WGS sequence"/>
</dbReference>
<proteinExistence type="inferred from homology"/>
<name>A0A3L7AD91_9HYPH</name>
<dbReference type="OrthoDB" id="9778870at2"/>
<sequence length="264" mass="28220">MAAPHPQPLLVLDDVEAVYGGSILALRGISLNVPANGIVALLGANGAGKTTVLRSISGLLSWHRGRVSRGRIAYDGADIAGLGGAALVRRGIAQVMEGRRIFGELTIEENLRMGAFTRRDGAETRRTLDQVLEQFPILRERFAQPAGYLSGGQQQMLAIGRAMMARPRLLLLDEPSLGLAPIIVKQIREVIRHIAAGGVSVMLVEQNADMALSLADYGYILESGRIALEGPGPVLKENPMIRELYLGIVGAQEAEIASSGEGRR</sequence>
<evidence type="ECO:0000313" key="7">
    <source>
        <dbReference type="EMBL" id="RLP77621.1"/>
    </source>
</evidence>
<comment type="similarity">
    <text evidence="1">Belongs to the ABC transporter superfamily.</text>
</comment>
<protein>
    <submittedName>
        <fullName evidence="7">ABC transporter ATP-binding protein</fullName>
    </submittedName>
</protein>
<dbReference type="SMART" id="SM00382">
    <property type="entry name" value="AAA"/>
    <property type="match status" value="1"/>
</dbReference>
<dbReference type="PANTHER" id="PTHR43820">
    <property type="entry name" value="HIGH-AFFINITY BRANCHED-CHAIN AMINO ACID TRANSPORT ATP-BINDING PROTEIN LIVF"/>
    <property type="match status" value="1"/>
</dbReference>
<gene>
    <name evidence="7" type="ORF">D9R14_13205</name>
</gene>